<dbReference type="AlphaFoldDB" id="B9L5W3"/>
<protein>
    <submittedName>
        <fullName evidence="1">Uncharacterized protein</fullName>
    </submittedName>
</protein>
<evidence type="ECO:0000313" key="2">
    <source>
        <dbReference type="Proteomes" id="UP000000448"/>
    </source>
</evidence>
<dbReference type="Proteomes" id="UP000000448">
    <property type="component" value="Chromosome"/>
</dbReference>
<dbReference type="KEGG" id="nam:NAMH_1359"/>
<organism evidence="1 2">
    <name type="scientific">Nautilia profundicola (strain ATCC BAA-1463 / DSM 18972 / AmH)</name>
    <dbReference type="NCBI Taxonomy" id="598659"/>
    <lineage>
        <taxon>Bacteria</taxon>
        <taxon>Pseudomonadati</taxon>
        <taxon>Campylobacterota</taxon>
        <taxon>Epsilonproteobacteria</taxon>
        <taxon>Nautiliales</taxon>
        <taxon>Nautiliaceae</taxon>
        <taxon>Nautilia</taxon>
    </lineage>
</organism>
<dbReference type="EMBL" id="CP001279">
    <property type="protein sequence ID" value="ACM92894.1"/>
    <property type="molecule type" value="Genomic_DNA"/>
</dbReference>
<keyword evidence="2" id="KW-1185">Reference proteome</keyword>
<accession>B9L5W3</accession>
<proteinExistence type="predicted"/>
<evidence type="ECO:0000313" key="1">
    <source>
        <dbReference type="EMBL" id="ACM92894.1"/>
    </source>
</evidence>
<gene>
    <name evidence="1" type="ordered locus">NAMH_1359</name>
</gene>
<name>B9L5W3_NAUPA</name>
<reference evidence="1 2" key="1">
    <citation type="journal article" date="2009" name="PLoS Genet.">
        <title>Adaptations to submarine hydrothermal environments exemplified by the genome of Nautilia profundicola.</title>
        <authorList>
            <person name="Campbell B.J."/>
            <person name="Smith J.L."/>
            <person name="Hanson T.E."/>
            <person name="Klotz M.G."/>
            <person name="Stein L.Y."/>
            <person name="Lee C.K."/>
            <person name="Wu D."/>
            <person name="Robinson J.M."/>
            <person name="Khouri H.M."/>
            <person name="Eisen J.A."/>
            <person name="Cary S.C."/>
        </authorList>
    </citation>
    <scope>NUCLEOTIDE SEQUENCE [LARGE SCALE GENOMIC DNA]</scope>
    <source>
        <strain evidence="2">ATCC BAA-1463 / DSM 18972 / AmH</strain>
    </source>
</reference>
<dbReference type="HOGENOM" id="CLU_3202365_0_0_7"/>
<sequence>MQIEKYKYFYANSYLFYVEFYHKLGIVADERALRRLNPSSTHHYK</sequence>